<feature type="domain" description="Serine-threonine/tyrosine-protein kinase catalytic" evidence="6">
    <location>
        <begin position="5"/>
        <end position="59"/>
    </location>
</feature>
<dbReference type="SUPFAM" id="SSF56112">
    <property type="entry name" value="Protein kinase-like (PK-like)"/>
    <property type="match status" value="1"/>
</dbReference>
<dbReference type="RefSeq" id="XP_002740778.1">
    <property type="nucleotide sequence ID" value="XM_002740732.2"/>
</dbReference>
<dbReference type="Pfam" id="PF07714">
    <property type="entry name" value="PK_Tyr_Ser-Thr"/>
    <property type="match status" value="1"/>
</dbReference>
<gene>
    <name evidence="8" type="primary">LOC100372099</name>
</gene>
<dbReference type="Proteomes" id="UP000694865">
    <property type="component" value="Unplaced"/>
</dbReference>
<keyword evidence="3" id="KW-0418">Kinase</keyword>
<name>A0ABM0GZE4_SACKO</name>
<reference evidence="8" key="1">
    <citation type="submission" date="2025-08" db="UniProtKB">
        <authorList>
            <consortium name="RefSeq"/>
        </authorList>
    </citation>
    <scope>IDENTIFICATION</scope>
    <source>
        <tissue evidence="8">Testes</tissue>
    </source>
</reference>
<feature type="region of interest" description="Disordered" evidence="5">
    <location>
        <begin position="209"/>
        <end position="229"/>
    </location>
</feature>
<feature type="compositionally biased region" description="Basic and acidic residues" evidence="5">
    <location>
        <begin position="268"/>
        <end position="286"/>
    </location>
</feature>
<accession>A0ABM0GZE4</accession>
<keyword evidence="1" id="KW-0808">Transferase</keyword>
<evidence type="ECO:0000256" key="5">
    <source>
        <dbReference type="SAM" id="MobiDB-lite"/>
    </source>
</evidence>
<evidence type="ECO:0000256" key="1">
    <source>
        <dbReference type="ARBA" id="ARBA00022679"/>
    </source>
</evidence>
<dbReference type="InterPro" id="IPR001245">
    <property type="entry name" value="Ser-Thr/Tyr_kinase_cat_dom"/>
</dbReference>
<organism evidence="7 8">
    <name type="scientific">Saccoglossus kowalevskii</name>
    <name type="common">Acorn worm</name>
    <dbReference type="NCBI Taxonomy" id="10224"/>
    <lineage>
        <taxon>Eukaryota</taxon>
        <taxon>Metazoa</taxon>
        <taxon>Hemichordata</taxon>
        <taxon>Enteropneusta</taxon>
        <taxon>Harrimaniidae</taxon>
        <taxon>Saccoglossus</taxon>
    </lineage>
</organism>
<feature type="region of interest" description="Disordered" evidence="5">
    <location>
        <begin position="266"/>
        <end position="317"/>
    </location>
</feature>
<protein>
    <submittedName>
        <fullName evidence="8">Uncharacterized protein LOC100372099</fullName>
    </submittedName>
</protein>
<sequence>MLTRQRPYQGLSMFQIMERVRENKRPEIPESCPIKLGKLITMCWDSKPNKRPSFKDILISLEGLSFPPEWRDLFAAAGIPREAMNDVQSARSIIELVNKSVELSDKELMTSVRVVPKLDLQLSMDDNIIPCLDGQHVYQMNDSMSEDEDWNVKSIKESIDEFELKIPQSVLDTMHDNTAVDEQHHVHLSVLECNESDLVSERSVISEQCSVKSATDVHSDRSGGSGKHSVRFSDIDTHLGELPAAESKVLSLKSLVKFDHPASSVQLPKDKVTSEKGDHSSIRFENGKSSPTKGTSPRRPEKIHISETRDSSDKPARLSTAWEKTLPTVQKQPGNIPLPPPLPDVARSLAITQGARPKTSHSLKKTHPLRKTLAAPAASHVKIPVSELLKQKAKLKSTDNPHPSQLADLTRISHDKLTSIAEILKKAVTHRRVAMGEDAGSIEHSYPSGVWSVEEH</sequence>
<evidence type="ECO:0000256" key="2">
    <source>
        <dbReference type="ARBA" id="ARBA00022741"/>
    </source>
</evidence>
<evidence type="ECO:0000256" key="3">
    <source>
        <dbReference type="ARBA" id="ARBA00022777"/>
    </source>
</evidence>
<dbReference type="InterPro" id="IPR011009">
    <property type="entry name" value="Kinase-like_dom_sf"/>
</dbReference>
<dbReference type="Gene3D" id="1.10.510.10">
    <property type="entry name" value="Transferase(Phosphotransferase) domain 1"/>
    <property type="match status" value="1"/>
</dbReference>
<proteinExistence type="predicted"/>
<keyword evidence="2" id="KW-0547">Nucleotide-binding</keyword>
<feature type="compositionally biased region" description="Basic and acidic residues" evidence="5">
    <location>
        <begin position="298"/>
        <end position="316"/>
    </location>
</feature>
<dbReference type="GeneID" id="100372099"/>
<dbReference type="PANTHER" id="PTHR44329:SF288">
    <property type="entry name" value="MITOGEN-ACTIVATED PROTEIN KINASE KINASE KINASE 20"/>
    <property type="match status" value="1"/>
</dbReference>
<evidence type="ECO:0000313" key="7">
    <source>
        <dbReference type="Proteomes" id="UP000694865"/>
    </source>
</evidence>
<keyword evidence="4" id="KW-0067">ATP-binding</keyword>
<dbReference type="PANTHER" id="PTHR44329">
    <property type="entry name" value="SERINE/THREONINE-PROTEIN KINASE TNNI3K-RELATED"/>
    <property type="match status" value="1"/>
</dbReference>
<evidence type="ECO:0000259" key="6">
    <source>
        <dbReference type="Pfam" id="PF07714"/>
    </source>
</evidence>
<evidence type="ECO:0000313" key="8">
    <source>
        <dbReference type="RefSeq" id="XP_002740778.1"/>
    </source>
</evidence>
<keyword evidence="7" id="KW-1185">Reference proteome</keyword>
<dbReference type="InterPro" id="IPR051681">
    <property type="entry name" value="Ser/Thr_Kinases-Pseudokinases"/>
</dbReference>
<evidence type="ECO:0000256" key="4">
    <source>
        <dbReference type="ARBA" id="ARBA00022840"/>
    </source>
</evidence>